<evidence type="ECO:0000313" key="3">
    <source>
        <dbReference type="EMBL" id="AOV61592.1"/>
    </source>
</evidence>
<name>A0A1D8KSF9_9CAUD</name>
<dbReference type="KEGG" id="vg:30310072"/>
<dbReference type="EMBL" id="KU686210">
    <property type="protein sequence ID" value="AOV61592.1"/>
    <property type="molecule type" value="Genomic_DNA"/>
</dbReference>
<dbReference type="OrthoDB" id="10804at10239"/>
<dbReference type="Pfam" id="PF25623">
    <property type="entry name" value="T4_CASP"/>
    <property type="match status" value="1"/>
</dbReference>
<proteinExistence type="predicted"/>
<evidence type="ECO:0000313" key="4">
    <source>
        <dbReference type="Proteomes" id="UP000204364"/>
    </source>
</evidence>
<dbReference type="InterPro" id="IPR057966">
    <property type="entry name" value="T4_SCAF"/>
</dbReference>
<reference evidence="3 4" key="1">
    <citation type="journal article" date="2016" name="Virology">
        <title>The genomic content and context of auxiliary metabolic genes in marine cyanomyoviruses.</title>
        <authorList>
            <person name="Crummett L.T."/>
            <person name="Puxty R.J."/>
            <person name="Weihe C."/>
            <person name="Marston M.F."/>
            <person name="Martiny J.B."/>
        </authorList>
    </citation>
    <scope>NUCLEOTIDE SEQUENCE [LARGE SCALE GENOMIC DNA]</scope>
    <source>
        <strain evidence="3">0810PA09</strain>
    </source>
</reference>
<organism evidence="3 4">
    <name type="scientific">Synechococcus phage S-WAM1</name>
    <dbReference type="NCBI Taxonomy" id="1815521"/>
    <lineage>
        <taxon>Viruses</taxon>
        <taxon>Duplodnaviria</taxon>
        <taxon>Heunggongvirae</taxon>
        <taxon>Uroviricota</taxon>
        <taxon>Caudoviricetes</taxon>
        <taxon>Pantevenvirales</taxon>
        <taxon>Kyanoviridae</taxon>
        <taxon>Sokavirus</taxon>
        <taxon>Sokavirus swam1</taxon>
    </lineage>
</organism>
<feature type="compositionally biased region" description="Polar residues" evidence="2">
    <location>
        <begin position="65"/>
        <end position="86"/>
    </location>
</feature>
<dbReference type="Proteomes" id="UP000204364">
    <property type="component" value="Segment"/>
</dbReference>
<gene>
    <name evidence="3" type="ORF">P090810_119</name>
</gene>
<keyword evidence="4" id="KW-1185">Reference proteome</keyword>
<evidence type="ECO:0000256" key="1">
    <source>
        <dbReference type="SAM" id="Coils"/>
    </source>
</evidence>
<feature type="compositionally biased region" description="Acidic residues" evidence="2">
    <location>
        <begin position="94"/>
        <end position="103"/>
    </location>
</feature>
<dbReference type="RefSeq" id="YP_009325108.1">
    <property type="nucleotide sequence ID" value="NC_031944.1"/>
</dbReference>
<sequence length="344" mass="37740">MSDKIETTLDESSVTAGAKPADPQGKLDNEGSGLAGVQDLGGPTPQNSKPDDESNKYKIVAKSASAPTTKPSDASGNKQDSISKSPTFDHTEHEGEEVIAEEEEVETIAIDLSADVAALTEGEDLSEEFKEKAATIFEAAVVSRLNEELDRIHGDYAKVLEEEIETVKSELAEQVDEYLSFAVSQWAKDNTLAIEHGIKTEMAESVLAGLKEVFVENFIDLPDEKVDLVDEMTEQLDIMEKKLNEQIETNVDLCKEIGGYIKNGIVSELSEGLSLSQREKLTSLAEGVEFNDEESFRGKVQTLRESYFSTKPEMTTVTEDVQVENQEVGDTMSAYVQALSRWAK</sequence>
<keyword evidence="1" id="KW-0175">Coiled coil</keyword>
<evidence type="ECO:0000256" key="2">
    <source>
        <dbReference type="SAM" id="MobiDB-lite"/>
    </source>
</evidence>
<feature type="coiled-coil region" evidence="1">
    <location>
        <begin position="142"/>
        <end position="177"/>
    </location>
</feature>
<dbReference type="GeneID" id="30310072"/>
<feature type="region of interest" description="Disordered" evidence="2">
    <location>
        <begin position="1"/>
        <end position="103"/>
    </location>
</feature>
<protein>
    <submittedName>
        <fullName evidence="3">Prohead assembly scaffold protein</fullName>
    </submittedName>
</protein>
<accession>A0A1D8KSF9</accession>